<keyword evidence="4" id="KW-1185">Reference proteome</keyword>
<evidence type="ECO:0000313" key="4">
    <source>
        <dbReference type="Proteomes" id="UP000319160"/>
    </source>
</evidence>
<feature type="domain" description="AMP-binding enzyme C-terminal" evidence="2">
    <location>
        <begin position="557"/>
        <end position="638"/>
    </location>
</feature>
<accession>A0A553HST3</accession>
<comment type="caution">
    <text evidence="3">The sequence shown here is derived from an EMBL/GenBank/DDBJ whole genome shotgun (WGS) entry which is preliminary data.</text>
</comment>
<reference evidence="4" key="1">
    <citation type="submission" date="2019-06" db="EMBL/GenBank/DDBJ databases">
        <title>Draft genome sequence of the griseofulvin-producing fungus Xylaria cubensis strain G536.</title>
        <authorList>
            <person name="Mead M.E."/>
            <person name="Raja H.A."/>
            <person name="Steenwyk J.L."/>
            <person name="Knowles S.L."/>
            <person name="Oberlies N.H."/>
            <person name="Rokas A."/>
        </authorList>
    </citation>
    <scope>NUCLEOTIDE SEQUENCE [LARGE SCALE GENOMIC DNA]</scope>
    <source>
        <strain evidence="4">G536</strain>
    </source>
</reference>
<dbReference type="OrthoDB" id="6509636at2759"/>
<dbReference type="InterPro" id="IPR000873">
    <property type="entry name" value="AMP-dep_synth/lig_dom"/>
</dbReference>
<dbReference type="PROSITE" id="PS00455">
    <property type="entry name" value="AMP_BINDING"/>
    <property type="match status" value="1"/>
</dbReference>
<dbReference type="AlphaFoldDB" id="A0A553HST3"/>
<evidence type="ECO:0008006" key="5">
    <source>
        <dbReference type="Google" id="ProtNLM"/>
    </source>
</evidence>
<organism evidence="3 4">
    <name type="scientific">Xylaria flabelliformis</name>
    <dbReference type="NCBI Taxonomy" id="2512241"/>
    <lineage>
        <taxon>Eukaryota</taxon>
        <taxon>Fungi</taxon>
        <taxon>Dikarya</taxon>
        <taxon>Ascomycota</taxon>
        <taxon>Pezizomycotina</taxon>
        <taxon>Sordariomycetes</taxon>
        <taxon>Xylariomycetidae</taxon>
        <taxon>Xylariales</taxon>
        <taxon>Xylariaceae</taxon>
        <taxon>Xylaria</taxon>
    </lineage>
</organism>
<dbReference type="EMBL" id="VFLP01000050">
    <property type="protein sequence ID" value="TRX91003.1"/>
    <property type="molecule type" value="Genomic_DNA"/>
</dbReference>
<dbReference type="CDD" id="cd05911">
    <property type="entry name" value="Firefly_Luc_like"/>
    <property type="match status" value="1"/>
</dbReference>
<gene>
    <name evidence="3" type="ORF">FHL15_008208</name>
</gene>
<dbReference type="Gene3D" id="3.30.300.30">
    <property type="match status" value="1"/>
</dbReference>
<dbReference type="Gene3D" id="3.40.50.980">
    <property type="match status" value="2"/>
</dbReference>
<dbReference type="SUPFAM" id="SSF56801">
    <property type="entry name" value="Acetyl-CoA synthetase-like"/>
    <property type="match status" value="1"/>
</dbReference>
<dbReference type="Proteomes" id="UP000319160">
    <property type="component" value="Unassembled WGS sequence"/>
</dbReference>
<dbReference type="InterPro" id="IPR020845">
    <property type="entry name" value="AMP-binding_CS"/>
</dbReference>
<dbReference type="Pfam" id="PF13193">
    <property type="entry name" value="AMP-binding_C"/>
    <property type="match status" value="1"/>
</dbReference>
<evidence type="ECO:0000259" key="1">
    <source>
        <dbReference type="Pfam" id="PF00501"/>
    </source>
</evidence>
<dbReference type="STRING" id="2512241.A0A553HST3"/>
<dbReference type="PANTHER" id="PTHR24096:SF422">
    <property type="entry name" value="BCDNA.GH02901"/>
    <property type="match status" value="1"/>
</dbReference>
<dbReference type="Gene3D" id="2.30.38.10">
    <property type="entry name" value="Luciferase, Domain 3"/>
    <property type="match status" value="1"/>
</dbReference>
<sequence>MVDKDQYQKRDDFEELPQLGQRWCAWAQLPRAVVSRTTSRIAEKTLAFPKLRNPNHGIATRLSLRRKYHKQPTYQGHHQDSEMVFTPPAWVPQLPFDPPDSIPLYEFIGNERYGRQPFKRSQNPFTCGLTGKTYTHAEMRERQELLARSLSKRMGWRPNEDTPWDKVVGLYSVNTIDYLMSTFAVHRLSGIVTPANAMYSPAELEHQLKSSGSKALFTCSSLLDNALKAARASNIPDDRVFLLDVPGQRPDPRFKTLDDLIAEGRSLPELEPLKWTKGQGARQAAYLCYSSGTSGLPKAVMIAHRNIIANVMQIRWHEETGRRQKGVETQKQIGLLPMSHIYALVVVANAGPYRGDSTIVLPRFELKTFLECIQKFKINYMHLVPPIIIQMIRSSDLCAKYDLSSVRFIFTGAAPLGAETHEDTLKAFPHITVGQGYGMTETSTVVLGTAENDVMIGTSGSLVPGTRAKLIDEEGHEITGYDQRGELFIQSPSVTLGYLHNERATAEAFVWDEDGRWMRTGDVAIVRKAPSGNEHFAVVDRLKELIKTKGHQVAPAELEAHLLTHPAVNDCTVIPVPDERAGEVPKAFVVKSASVAGKSDADIAHDICKYVEDHKARYKWLKGGVEFIDVVPKSPSGKILRRLLKDKEREARRAKGAKL</sequence>
<evidence type="ECO:0000259" key="2">
    <source>
        <dbReference type="Pfam" id="PF13193"/>
    </source>
</evidence>
<evidence type="ECO:0000313" key="3">
    <source>
        <dbReference type="EMBL" id="TRX91003.1"/>
    </source>
</evidence>
<protein>
    <recommendedName>
        <fullName evidence="5">AMP-dependent synthetase/ligase domain-containing protein</fullName>
    </recommendedName>
</protein>
<dbReference type="Pfam" id="PF00501">
    <property type="entry name" value="AMP-binding"/>
    <property type="match status" value="1"/>
</dbReference>
<proteinExistence type="predicted"/>
<dbReference type="InterPro" id="IPR025110">
    <property type="entry name" value="AMP-bd_C"/>
</dbReference>
<dbReference type="InterPro" id="IPR045851">
    <property type="entry name" value="AMP-bd_C_sf"/>
</dbReference>
<name>A0A553HST3_9PEZI</name>
<dbReference type="GO" id="GO:0016405">
    <property type="term" value="F:CoA-ligase activity"/>
    <property type="evidence" value="ECO:0007669"/>
    <property type="project" value="TreeGrafter"/>
</dbReference>
<dbReference type="PANTHER" id="PTHR24096">
    <property type="entry name" value="LONG-CHAIN-FATTY-ACID--COA LIGASE"/>
    <property type="match status" value="1"/>
</dbReference>
<feature type="domain" description="AMP-dependent synthetase/ligase" evidence="1">
    <location>
        <begin position="130"/>
        <end position="499"/>
    </location>
</feature>